<comment type="similarity">
    <text evidence="1">Belongs to the FAM114 family.</text>
</comment>
<accession>A0A8J5ND38</accession>
<dbReference type="PANTHER" id="PTHR12842">
    <property type="entry name" value="FI01459P"/>
    <property type="match status" value="1"/>
</dbReference>
<comment type="caution">
    <text evidence="5">The sequence shown here is derived from an EMBL/GenBank/DDBJ whole genome shotgun (WGS) entry which is preliminary data.</text>
</comment>
<evidence type="ECO:0000256" key="1">
    <source>
        <dbReference type="ARBA" id="ARBA00006903"/>
    </source>
</evidence>
<reference evidence="5" key="1">
    <citation type="journal article" date="2021" name="Sci. Adv.">
        <title>The American lobster genome reveals insights on longevity, neural, and immune adaptations.</title>
        <authorList>
            <person name="Polinski J.M."/>
            <person name="Zimin A.V."/>
            <person name="Clark K.F."/>
            <person name="Kohn A.B."/>
            <person name="Sadowski N."/>
            <person name="Timp W."/>
            <person name="Ptitsyn A."/>
            <person name="Khanna P."/>
            <person name="Romanova D.Y."/>
            <person name="Williams P."/>
            <person name="Greenwood S.J."/>
            <person name="Moroz L.L."/>
            <person name="Walt D.R."/>
            <person name="Bodnar A.G."/>
        </authorList>
    </citation>
    <scope>NUCLEOTIDE SEQUENCE</scope>
    <source>
        <strain evidence="5">GMGI-L3</strain>
    </source>
</reference>
<evidence type="ECO:0000313" key="5">
    <source>
        <dbReference type="EMBL" id="KAG7177607.1"/>
    </source>
</evidence>
<organism evidence="5 6">
    <name type="scientific">Homarus americanus</name>
    <name type="common">American lobster</name>
    <dbReference type="NCBI Taxonomy" id="6706"/>
    <lineage>
        <taxon>Eukaryota</taxon>
        <taxon>Metazoa</taxon>
        <taxon>Ecdysozoa</taxon>
        <taxon>Arthropoda</taxon>
        <taxon>Crustacea</taxon>
        <taxon>Multicrustacea</taxon>
        <taxon>Malacostraca</taxon>
        <taxon>Eumalacostraca</taxon>
        <taxon>Eucarida</taxon>
        <taxon>Decapoda</taxon>
        <taxon>Pleocyemata</taxon>
        <taxon>Astacidea</taxon>
        <taxon>Nephropoidea</taxon>
        <taxon>Nephropidae</taxon>
        <taxon>Homarus</taxon>
    </lineage>
</organism>
<feature type="compositionally biased region" description="Low complexity" evidence="4">
    <location>
        <begin position="440"/>
        <end position="450"/>
    </location>
</feature>
<sequence length="899" mass="99241">LNVTPSDCHKLLAHGRLSTVTCACLLEQLISFSQLRTIFVRAEIMSSESEDDFQSADEGSDFEGFEPGEPVKEALTQPQPLTPSLLPQSIPLSSDEEEADVDTFDKVDIVKEQNNKFECRQKVQDIGKSAESTDLLEKMSKEKIKQEVDNDTDTFKEVGAALSELSLNDIIPKTIENVPPKNDKTLTAGRDSPVDVQKFSELDKTNFNLEKNREEKDFHQATIVEDNVTRDADLHLSGEEETKEEDTRFMEERERGKGELIDSFSDVQEVINKTKHAEKRIDEQEKTKVDVESKKIPVEVKQIEDDVQEIEVKEIEETKQTNVNQRKKEVKKSGGSNLSNKAEEEKTTVPEKRDSGSRPIRECKIGMKKPREKLGERLGTRRIGTRVEKKTLESISSDSIIKPKDVPSEVDKSMPQKVVDKLNKSKEKEMAEKLKKQQQWEEQQQRWQQIHQHHDGRRDMSSEGGTDGWGGSWGGWGTSLLSAASTFTREVGRGVGTVMETVEGTLGVPDPVTMAQQVAEKEKMRKSEEKCLTNKVEEENQGSNEEECLNINEDGAAGKNSDGGGEGSKGVVDYSFGGLSSLGNLVSGVSGVLETASSKVLLGGLDTLEVIGRKAMDVIQEGDPGLRKKRAILSNRKPNLSLMLQEARQRAANEENEQRDGGKDSKHSQRIIFDQTWEATEGPVHLEALSLVARQCESKLGTMLQSLPHYLLEKLNATNAEIKNTCELEEDNVLEGDLAEQVTNIVPQIGLPLHFQKINKAWSSVEETASLIQEAGVVDGPTAERELYTALAALVVQMSAMAHKGAELSLITPDADPLTVAVQFKELTNVVCGGIENIADQVCGAITAGASAADPQVNNTITNIYLQTASGKNYIQQGMVLLSSVLQYANTKQMVAQLS</sequence>
<feature type="region of interest" description="Disordered" evidence="4">
    <location>
        <begin position="647"/>
        <end position="668"/>
    </location>
</feature>
<evidence type="ECO:0000256" key="2">
    <source>
        <dbReference type="ARBA" id="ARBA00022553"/>
    </source>
</evidence>
<dbReference type="InterPro" id="IPR007998">
    <property type="entry name" value="DUF719"/>
</dbReference>
<feature type="compositionally biased region" description="Basic and acidic residues" evidence="4">
    <location>
        <begin position="452"/>
        <end position="461"/>
    </location>
</feature>
<feature type="compositionally biased region" description="Low complexity" evidence="4">
    <location>
        <begin position="75"/>
        <end position="84"/>
    </location>
</feature>
<gene>
    <name evidence="5" type="primary">Fam114a2-L</name>
    <name evidence="5" type="ORF">Hamer_G008251</name>
</gene>
<evidence type="ECO:0000313" key="6">
    <source>
        <dbReference type="Proteomes" id="UP000747542"/>
    </source>
</evidence>
<dbReference type="PANTHER" id="PTHR12842:SF6">
    <property type="entry name" value="FI01459P"/>
    <property type="match status" value="1"/>
</dbReference>
<evidence type="ECO:0000256" key="4">
    <source>
        <dbReference type="SAM" id="MobiDB-lite"/>
    </source>
</evidence>
<feature type="compositionally biased region" description="Basic and acidic residues" evidence="4">
    <location>
        <begin position="341"/>
        <end position="365"/>
    </location>
</feature>
<feature type="compositionally biased region" description="Acidic residues" evidence="4">
    <location>
        <begin position="49"/>
        <end position="66"/>
    </location>
</feature>
<proteinExistence type="inferred from homology"/>
<dbReference type="Pfam" id="PF05334">
    <property type="entry name" value="DUF719"/>
    <property type="match status" value="1"/>
</dbReference>
<keyword evidence="6" id="KW-1185">Reference proteome</keyword>
<keyword evidence="3" id="KW-0175">Coiled coil</keyword>
<feature type="coiled-coil region" evidence="3">
    <location>
        <begin position="267"/>
        <end position="294"/>
    </location>
</feature>
<dbReference type="AlphaFoldDB" id="A0A8J5ND38"/>
<keyword evidence="2" id="KW-0597">Phosphoprotein</keyword>
<feature type="non-terminal residue" evidence="5">
    <location>
        <position position="899"/>
    </location>
</feature>
<protein>
    <submittedName>
        <fullName evidence="5">Protein FAM114A2-like</fullName>
    </submittedName>
</protein>
<feature type="region of interest" description="Disordered" evidence="4">
    <location>
        <begin position="49"/>
        <end position="84"/>
    </location>
</feature>
<feature type="compositionally biased region" description="Basic and acidic residues" evidence="4">
    <location>
        <begin position="647"/>
        <end position="667"/>
    </location>
</feature>
<feature type="region of interest" description="Disordered" evidence="4">
    <location>
        <begin position="314"/>
        <end position="473"/>
    </location>
</feature>
<feature type="compositionally biased region" description="Basic and acidic residues" evidence="4">
    <location>
        <begin position="372"/>
        <end position="392"/>
    </location>
</feature>
<dbReference type="Proteomes" id="UP000747542">
    <property type="component" value="Unassembled WGS sequence"/>
</dbReference>
<dbReference type="EMBL" id="JAHLQT010001931">
    <property type="protein sequence ID" value="KAG7177607.1"/>
    <property type="molecule type" value="Genomic_DNA"/>
</dbReference>
<feature type="compositionally biased region" description="Basic and acidic residues" evidence="4">
    <location>
        <begin position="401"/>
        <end position="439"/>
    </location>
</feature>
<name>A0A8J5ND38_HOMAM</name>
<evidence type="ECO:0000256" key="3">
    <source>
        <dbReference type="SAM" id="Coils"/>
    </source>
</evidence>